<evidence type="ECO:0000256" key="1">
    <source>
        <dbReference type="SAM" id="MobiDB-lite"/>
    </source>
</evidence>
<sequence>MKFTTSLLGGTAVLGTGVAGSYLYVAPQSKTEIVEEEKKNEIEKVSLTSTWKGPRFLSRHHFSGLSLSFPQGIDTNFKDSVNGTDPKIKGKYYVEWVGDDWENHVRNLKSRKDDSAVKAIFKEKELSADSLRDTCNSLSSKSLKIAQNSNLVFDGKGEITDSTLKEWKDAVLVCTRTIRLGDYLKVEGQEIITDASQVSSGAIKLREEDEKTTKDTSMTYGKEFLQDRLRSLSDEEVKVQIFEWCQYLGNKAASTGTWNNDKDNFKTFCMRSKNAVNVESVSPSESTKKVDDKKGQGSGTVGEYLEKNFLTASGGLGHKKFVSSVQEISDSVYRLREDDEKNYESLSMRGKEFLQDRLKEKSLELIKEEVFSWCNFLKTRPSEVKDRNLENLRTYCLVDKNKSPQARK</sequence>
<organism evidence="2 3">
    <name type="scientific">Mycoplasma haemofelis (strain Ohio2)</name>
    <dbReference type="NCBI Taxonomy" id="859194"/>
    <lineage>
        <taxon>Bacteria</taxon>
        <taxon>Bacillati</taxon>
        <taxon>Mycoplasmatota</taxon>
        <taxon>Mollicutes</taxon>
        <taxon>Mycoplasmataceae</taxon>
        <taxon>Mycoplasma</taxon>
    </lineage>
</organism>
<dbReference type="HOGENOM" id="CLU_057307_0_0_14"/>
<dbReference type="KEGG" id="mhf:MHF_1398"/>
<dbReference type="STRING" id="859194.MHF_1398"/>
<feature type="compositionally biased region" description="Basic and acidic residues" evidence="1">
    <location>
        <begin position="286"/>
        <end position="295"/>
    </location>
</feature>
<dbReference type="AlphaFoldDB" id="F6FGJ6"/>
<evidence type="ECO:0000313" key="3">
    <source>
        <dbReference type="Proteomes" id="UP000007952"/>
    </source>
</evidence>
<name>F6FGJ6_MYCHI</name>
<gene>
    <name evidence="2" type="ordered locus">MHF_1398</name>
</gene>
<dbReference type="BioCyc" id="MHAE859194:G1GR7-1394-MONOMER"/>
<reference key="2">
    <citation type="submission" date="2011-05" db="EMBL/GenBank/DDBJ databases">
        <title>The Genome of Mycoplasma haemofelis Strain Ohio2, a pathogenic hemoplasma of the cat.</title>
        <authorList>
            <person name="Santos A.P."/>
            <person name="Guimaraes A.M.S."/>
            <person name="SanMiguel P.J."/>
            <person name="Martin S.W."/>
            <person name="Messick J.B."/>
        </authorList>
    </citation>
    <scope>NUCLEOTIDE SEQUENCE</scope>
    <source>
        <strain>Ohio2</strain>
    </source>
</reference>
<dbReference type="EMBL" id="CP002808">
    <property type="protein sequence ID" value="AEG73634.1"/>
    <property type="molecule type" value="Genomic_DNA"/>
</dbReference>
<protein>
    <submittedName>
        <fullName evidence="2">Uncharacterized protein</fullName>
    </submittedName>
</protein>
<evidence type="ECO:0000313" key="2">
    <source>
        <dbReference type="EMBL" id="AEG73634.1"/>
    </source>
</evidence>
<reference evidence="2 3" key="1">
    <citation type="journal article" date="2011" name="J. Bacteriol.">
        <title>Complete genome sequences of two hemotropic Mycoplasmas, Mycoplasma haemofelis strain Ohio2 and Mycoplasma suis strain Illinois.</title>
        <authorList>
            <person name="Messick J.B."/>
            <person name="Santos A.P."/>
            <person name="Guimaraes A.M."/>
        </authorList>
    </citation>
    <scope>NUCLEOTIDE SEQUENCE [LARGE SCALE GENOMIC DNA]</scope>
    <source>
        <strain evidence="2 3">Ohio2</strain>
    </source>
</reference>
<feature type="region of interest" description="Disordered" evidence="1">
    <location>
        <begin position="280"/>
        <end position="299"/>
    </location>
</feature>
<dbReference type="Proteomes" id="UP000007952">
    <property type="component" value="Chromosome"/>
</dbReference>
<accession>F6FGJ6</accession>
<proteinExistence type="predicted"/>